<dbReference type="PANTHER" id="PTHR30582:SF2">
    <property type="entry name" value="L,D-TRANSPEPTIDASE YCIB-RELATED"/>
    <property type="match status" value="1"/>
</dbReference>
<feature type="domain" description="L,D-TPase catalytic" evidence="9">
    <location>
        <begin position="26"/>
        <end position="141"/>
    </location>
</feature>
<feature type="active site" description="Proton donor/acceptor" evidence="7">
    <location>
        <position position="97"/>
    </location>
</feature>
<dbReference type="GO" id="GO:0071555">
    <property type="term" value="P:cell wall organization"/>
    <property type="evidence" value="ECO:0007669"/>
    <property type="project" value="UniProtKB-UniRule"/>
</dbReference>
<keyword evidence="8" id="KW-0732">Signal</keyword>
<evidence type="ECO:0000259" key="9">
    <source>
        <dbReference type="PROSITE" id="PS52029"/>
    </source>
</evidence>
<evidence type="ECO:0000256" key="4">
    <source>
        <dbReference type="ARBA" id="ARBA00022960"/>
    </source>
</evidence>
<dbReference type="GO" id="GO:0016740">
    <property type="term" value="F:transferase activity"/>
    <property type="evidence" value="ECO:0007669"/>
    <property type="project" value="UniProtKB-KW"/>
</dbReference>
<dbReference type="CDD" id="cd16913">
    <property type="entry name" value="YkuD_like"/>
    <property type="match status" value="1"/>
</dbReference>
<dbReference type="AlphaFoldDB" id="A0A068SS33"/>
<feature type="signal peptide" evidence="8">
    <location>
        <begin position="1"/>
        <end position="23"/>
    </location>
</feature>
<evidence type="ECO:0000256" key="3">
    <source>
        <dbReference type="ARBA" id="ARBA00022679"/>
    </source>
</evidence>
<feature type="chain" id="PRO_5001653357" evidence="8">
    <location>
        <begin position="24"/>
        <end position="142"/>
    </location>
</feature>
<comment type="similarity">
    <text evidence="2">Belongs to the YkuD family.</text>
</comment>
<dbReference type="Proteomes" id="UP000028181">
    <property type="component" value="Chromosome I"/>
</dbReference>
<dbReference type="KEGG" id="ngg:RG540_CH28620"/>
<dbReference type="InterPro" id="IPR005490">
    <property type="entry name" value="LD_TPept_cat_dom"/>
</dbReference>
<dbReference type="InterPro" id="IPR038063">
    <property type="entry name" value="Transpep_catalytic_dom"/>
</dbReference>
<organism evidence="10 11">
    <name type="scientific">Neorhizobium galegae bv. orientalis str. HAMBI 540</name>
    <dbReference type="NCBI Taxonomy" id="1028800"/>
    <lineage>
        <taxon>Bacteria</taxon>
        <taxon>Pseudomonadati</taxon>
        <taxon>Pseudomonadota</taxon>
        <taxon>Alphaproteobacteria</taxon>
        <taxon>Hyphomicrobiales</taxon>
        <taxon>Rhizobiaceae</taxon>
        <taxon>Rhizobium/Agrobacterium group</taxon>
        <taxon>Neorhizobium</taxon>
    </lineage>
</organism>
<evidence type="ECO:0000313" key="10">
    <source>
        <dbReference type="EMBL" id="CDN49028.1"/>
    </source>
</evidence>
<keyword evidence="11" id="KW-1185">Reference proteome</keyword>
<dbReference type="RefSeq" id="WP_038589034.1">
    <property type="nucleotide sequence ID" value="NZ_HG938353.1"/>
</dbReference>
<accession>A0A068SS33</accession>
<gene>
    <name evidence="10" type="ORF">RG540_CH28620</name>
</gene>
<protein>
    <submittedName>
        <fullName evidence="10">ErfK/YbiS/YcfS/YnhG family protein</fullName>
    </submittedName>
</protein>
<feature type="active site" description="Nucleophile" evidence="7">
    <location>
        <position position="113"/>
    </location>
</feature>
<dbReference type="GO" id="GO:0018104">
    <property type="term" value="P:peptidoglycan-protein cross-linking"/>
    <property type="evidence" value="ECO:0007669"/>
    <property type="project" value="TreeGrafter"/>
</dbReference>
<dbReference type="PATRIC" id="fig|1028800.3.peg.2899"/>
<keyword evidence="6 7" id="KW-0961">Cell wall biogenesis/degradation</keyword>
<dbReference type="UniPathway" id="UPA00219"/>
<dbReference type="PANTHER" id="PTHR30582">
    <property type="entry name" value="L,D-TRANSPEPTIDASE"/>
    <property type="match status" value="1"/>
</dbReference>
<dbReference type="GO" id="GO:0008360">
    <property type="term" value="P:regulation of cell shape"/>
    <property type="evidence" value="ECO:0007669"/>
    <property type="project" value="UniProtKB-UniRule"/>
</dbReference>
<dbReference type="GeneID" id="24257409"/>
<evidence type="ECO:0000256" key="5">
    <source>
        <dbReference type="ARBA" id="ARBA00022984"/>
    </source>
</evidence>
<proteinExistence type="inferred from homology"/>
<dbReference type="EMBL" id="HG938353">
    <property type="protein sequence ID" value="CDN49028.1"/>
    <property type="molecule type" value="Genomic_DNA"/>
</dbReference>
<evidence type="ECO:0000256" key="7">
    <source>
        <dbReference type="PROSITE-ProRule" id="PRU01373"/>
    </source>
</evidence>
<keyword evidence="5 7" id="KW-0573">Peptidoglycan synthesis</keyword>
<name>A0A068SS33_NEOGA</name>
<dbReference type="GO" id="GO:0005576">
    <property type="term" value="C:extracellular region"/>
    <property type="evidence" value="ECO:0007669"/>
    <property type="project" value="TreeGrafter"/>
</dbReference>
<dbReference type="HOGENOM" id="CLU_096102_1_0_5"/>
<reference evidence="11" key="1">
    <citation type="journal article" date="2014" name="BMC Genomics">
        <title>Genome sequencing of two Neorhizobium galegae strains reveals a noeT gene responsible for the unusual acetylation of the nodulation factors.</title>
        <authorList>
            <person name="Osterman J."/>
            <person name="Marsh J."/>
            <person name="Laine P.K."/>
            <person name="Zeng Z."/>
            <person name="Alatalo E."/>
            <person name="Sullivan J.T."/>
            <person name="Young J.P."/>
            <person name="Thomas-Oates J."/>
            <person name="Paulin L."/>
            <person name="Lindstrom K."/>
        </authorList>
    </citation>
    <scope>NUCLEOTIDE SEQUENCE [LARGE SCALE GENOMIC DNA]</scope>
    <source>
        <strain evidence="11">HAMBI 540</strain>
    </source>
</reference>
<dbReference type="Gene3D" id="2.40.440.10">
    <property type="entry name" value="L,D-transpeptidase catalytic domain-like"/>
    <property type="match status" value="1"/>
</dbReference>
<dbReference type="SUPFAM" id="SSF141523">
    <property type="entry name" value="L,D-transpeptidase catalytic domain-like"/>
    <property type="match status" value="1"/>
</dbReference>
<evidence type="ECO:0000256" key="2">
    <source>
        <dbReference type="ARBA" id="ARBA00005992"/>
    </source>
</evidence>
<dbReference type="PROSITE" id="PS52029">
    <property type="entry name" value="LD_TPASE"/>
    <property type="match status" value="1"/>
</dbReference>
<evidence type="ECO:0000256" key="6">
    <source>
        <dbReference type="ARBA" id="ARBA00023316"/>
    </source>
</evidence>
<dbReference type="eggNOG" id="COG1376">
    <property type="taxonomic scope" value="Bacteria"/>
</dbReference>
<dbReference type="OrthoDB" id="463216at2"/>
<dbReference type="GO" id="GO:0071972">
    <property type="term" value="F:peptidoglycan L,D-transpeptidase activity"/>
    <property type="evidence" value="ECO:0007669"/>
    <property type="project" value="TreeGrafter"/>
</dbReference>
<keyword evidence="3" id="KW-0808">Transferase</keyword>
<dbReference type="Pfam" id="PF03734">
    <property type="entry name" value="YkuD"/>
    <property type="match status" value="1"/>
</dbReference>
<evidence type="ECO:0000256" key="8">
    <source>
        <dbReference type="SAM" id="SignalP"/>
    </source>
</evidence>
<sequence>MRPVVMGALALLSAQFLAPAAFSAGLIASVSLSSQTMTVERDGVVVYEWKVSTARPGYSTPTGNWGAKSLSRNHRSRKYDNAPMPFAVFYNGGYAVHATFETRRLGRPASHGCIRLHPENAATFFTLTSQYGLSNTRIVVSR</sequence>
<comment type="pathway">
    <text evidence="1 7">Cell wall biogenesis; peptidoglycan biosynthesis.</text>
</comment>
<keyword evidence="4 7" id="KW-0133">Cell shape</keyword>
<dbReference type="InterPro" id="IPR050979">
    <property type="entry name" value="LD-transpeptidase"/>
</dbReference>
<evidence type="ECO:0000313" key="11">
    <source>
        <dbReference type="Proteomes" id="UP000028181"/>
    </source>
</evidence>
<evidence type="ECO:0000256" key="1">
    <source>
        <dbReference type="ARBA" id="ARBA00004752"/>
    </source>
</evidence>